<dbReference type="RefSeq" id="XP_021875426.1">
    <property type="nucleotide sequence ID" value="XM_022026987.1"/>
</dbReference>
<comment type="caution">
    <text evidence="1">The sequence shown here is derived from an EMBL/GenBank/DDBJ whole genome shotgun (WGS) entry which is preliminary data.</text>
</comment>
<dbReference type="AlphaFoldDB" id="A0A1Y2G887"/>
<dbReference type="InParanoid" id="A0A1Y2G887"/>
<reference evidence="1 2" key="1">
    <citation type="submission" date="2016-07" db="EMBL/GenBank/DDBJ databases">
        <title>Pervasive Adenine N6-methylation of Active Genes in Fungi.</title>
        <authorList>
            <consortium name="DOE Joint Genome Institute"/>
            <person name="Mondo S.J."/>
            <person name="Dannebaum R.O."/>
            <person name="Kuo R.C."/>
            <person name="Labutti K."/>
            <person name="Haridas S."/>
            <person name="Kuo A."/>
            <person name="Salamov A."/>
            <person name="Ahrendt S.R."/>
            <person name="Lipzen A."/>
            <person name="Sullivan W."/>
            <person name="Andreopoulos W.B."/>
            <person name="Clum A."/>
            <person name="Lindquist E."/>
            <person name="Daum C."/>
            <person name="Ramamoorthy G.K."/>
            <person name="Gryganskyi A."/>
            <person name="Culley D."/>
            <person name="Magnuson J.K."/>
            <person name="James T.Y."/>
            <person name="O'Malley M.A."/>
            <person name="Stajich J.E."/>
            <person name="Spatafora J.W."/>
            <person name="Visel A."/>
            <person name="Grigoriev I.V."/>
        </authorList>
    </citation>
    <scope>NUCLEOTIDE SEQUENCE [LARGE SCALE GENOMIC DNA]</scope>
    <source>
        <strain evidence="1 2">NRRL 3116</strain>
    </source>
</reference>
<dbReference type="Proteomes" id="UP000193648">
    <property type="component" value="Unassembled WGS sequence"/>
</dbReference>
<keyword evidence="2" id="KW-1185">Reference proteome</keyword>
<accession>A0A1Y2G887</accession>
<dbReference type="EMBL" id="MCFF01000081">
    <property type="protein sequence ID" value="ORY95985.1"/>
    <property type="molecule type" value="Genomic_DNA"/>
</dbReference>
<organism evidence="1 2">
    <name type="scientific">Lobosporangium transversale</name>
    <dbReference type="NCBI Taxonomy" id="64571"/>
    <lineage>
        <taxon>Eukaryota</taxon>
        <taxon>Fungi</taxon>
        <taxon>Fungi incertae sedis</taxon>
        <taxon>Mucoromycota</taxon>
        <taxon>Mortierellomycotina</taxon>
        <taxon>Mortierellomycetes</taxon>
        <taxon>Mortierellales</taxon>
        <taxon>Mortierellaceae</taxon>
        <taxon>Lobosporangium</taxon>
    </lineage>
</organism>
<evidence type="ECO:0000313" key="2">
    <source>
        <dbReference type="Proteomes" id="UP000193648"/>
    </source>
</evidence>
<evidence type="ECO:0000313" key="1">
    <source>
        <dbReference type="EMBL" id="ORY95985.1"/>
    </source>
</evidence>
<sequence>MFNFEDCSRHLIGEALQTNKEYVDVSVFHYYCSKEYSSLQGCRHLRHIDYHEYISSDLSNFIKAHNPTIIELRLYGYSVTRDMEGNIAKKMMSIWDRGHGWSRHQSFYFRMPARKCPGLCSLSFNGCNEGHESTQ</sequence>
<gene>
    <name evidence="1" type="ORF">BCR41DRAFT_375849</name>
</gene>
<protein>
    <submittedName>
        <fullName evidence="1">Uncharacterized protein</fullName>
    </submittedName>
</protein>
<name>A0A1Y2G887_9FUNG</name>
<dbReference type="GeneID" id="33568830"/>
<proteinExistence type="predicted"/>
<dbReference type="OrthoDB" id="2335874at2759"/>